<accession>A0ACA9USH7</accession>
<name>A0ACA9USH7_BIOOC</name>
<keyword evidence="2" id="KW-1185">Reference proteome</keyword>
<proteinExistence type="predicted"/>
<evidence type="ECO:0000313" key="2">
    <source>
        <dbReference type="Proteomes" id="UP000836387"/>
    </source>
</evidence>
<comment type="caution">
    <text evidence="1">The sequence shown here is derived from an EMBL/GenBank/DDBJ whole genome shotgun (WGS) entry which is preliminary data.</text>
</comment>
<reference evidence="1" key="2">
    <citation type="submission" date="2021-10" db="EMBL/GenBank/DDBJ databases">
        <authorList>
            <person name="Piombo E."/>
        </authorList>
    </citation>
    <scope>NUCLEOTIDE SEQUENCE</scope>
</reference>
<reference evidence="1" key="1">
    <citation type="submission" date="2020-04" db="EMBL/GenBank/DDBJ databases">
        <authorList>
            <person name="Broberg M."/>
        </authorList>
    </citation>
    <scope>NUCLEOTIDE SEQUENCE</scope>
</reference>
<organism evidence="1 2">
    <name type="scientific">Clonostachys rosea f. rosea IK726</name>
    <dbReference type="NCBI Taxonomy" id="1349383"/>
    <lineage>
        <taxon>Eukaryota</taxon>
        <taxon>Fungi</taxon>
        <taxon>Dikarya</taxon>
        <taxon>Ascomycota</taxon>
        <taxon>Pezizomycotina</taxon>
        <taxon>Sordariomycetes</taxon>
        <taxon>Hypocreomycetidae</taxon>
        <taxon>Hypocreales</taxon>
        <taxon>Bionectriaceae</taxon>
        <taxon>Clonostachys</taxon>
    </lineage>
</organism>
<dbReference type="EMBL" id="CADEHS020000645">
    <property type="protein sequence ID" value="CAG9956431.1"/>
    <property type="molecule type" value="Genomic_DNA"/>
</dbReference>
<sequence>MPPRKHRPLAEIRAFSKRMWLFIIITLALFLLWGRITTPAQQLHAVCGLSKGMKDHADFFGALRIDPFADDFNPIRMGVDQHHKGIEAIRRAYKDFEQGKNEWTHHVPAAANALLDEDSLRIFLSWVEKKPGNGWMVDWEKHCGAELNI</sequence>
<gene>
    <name evidence="1" type="ORF">CRV2_00008337</name>
</gene>
<protein>
    <submittedName>
        <fullName evidence="1">Uncharacterized protein</fullName>
    </submittedName>
</protein>
<dbReference type="Proteomes" id="UP000836387">
    <property type="component" value="Unassembled WGS sequence"/>
</dbReference>
<evidence type="ECO:0000313" key="1">
    <source>
        <dbReference type="EMBL" id="CAG9956431.1"/>
    </source>
</evidence>